<dbReference type="InterPro" id="IPR013785">
    <property type="entry name" value="Aldolase_TIM"/>
</dbReference>
<feature type="binding site" evidence="5">
    <location>
        <position position="313"/>
    </location>
    <ligand>
        <name>phosphoenolpyruvate</name>
        <dbReference type="ChEBI" id="CHEBI:58702"/>
    </ligand>
</feature>
<dbReference type="EC" id="2.5.1.54" evidence="6"/>
<keyword evidence="8" id="KW-1185">Reference proteome</keyword>
<dbReference type="Proteomes" id="UP000452235">
    <property type="component" value="Unassembled WGS sequence"/>
</dbReference>
<keyword evidence="3 6" id="KW-0808">Transferase</keyword>
<evidence type="ECO:0000256" key="6">
    <source>
        <dbReference type="RuleBase" id="RU363071"/>
    </source>
</evidence>
<accession>A0A5M3Z3W6</accession>
<evidence type="ECO:0000256" key="1">
    <source>
        <dbReference type="ARBA" id="ARBA00004688"/>
    </source>
</evidence>
<dbReference type="SUPFAM" id="SSF51569">
    <property type="entry name" value="Aldolase"/>
    <property type="match status" value="1"/>
</dbReference>
<dbReference type="GO" id="GO:0009423">
    <property type="term" value="P:chorismate biosynthetic process"/>
    <property type="evidence" value="ECO:0007669"/>
    <property type="project" value="UniProtKB-UniPathway"/>
</dbReference>
<dbReference type="VEuPathDB" id="FungiDB:ATEG_05286"/>
<comment type="catalytic activity">
    <reaction evidence="4 6">
        <text>D-erythrose 4-phosphate + phosphoenolpyruvate + H2O = 7-phospho-2-dehydro-3-deoxy-D-arabino-heptonate + phosphate</text>
        <dbReference type="Rhea" id="RHEA:14717"/>
        <dbReference type="ChEBI" id="CHEBI:15377"/>
        <dbReference type="ChEBI" id="CHEBI:16897"/>
        <dbReference type="ChEBI" id="CHEBI:43474"/>
        <dbReference type="ChEBI" id="CHEBI:58394"/>
        <dbReference type="ChEBI" id="CHEBI:58702"/>
        <dbReference type="EC" id="2.5.1.54"/>
    </reaction>
</comment>
<comment type="caution">
    <text evidence="7">The sequence shown here is derived from an EMBL/GenBank/DDBJ whole genome shotgun (WGS) entry which is preliminary data.</text>
</comment>
<dbReference type="OrthoDB" id="2338at2759"/>
<feature type="binding site" evidence="5">
    <location>
        <position position="108"/>
    </location>
    <ligand>
        <name>phosphoenolpyruvate</name>
        <dbReference type="ChEBI" id="CHEBI:58702"/>
    </ligand>
</feature>
<name>A0A5M3Z3W6_ASPTE</name>
<comment type="similarity">
    <text evidence="2 6">Belongs to the class-II DAHP synthase family.</text>
</comment>
<dbReference type="Pfam" id="PF01474">
    <property type="entry name" value="DAHP_synth_2"/>
    <property type="match status" value="1"/>
</dbReference>
<keyword evidence="6" id="KW-0028">Amino-acid biosynthesis</keyword>
<comment type="cofactor">
    <cofactor evidence="5">
        <name>Mn(2+)</name>
        <dbReference type="ChEBI" id="CHEBI:29035"/>
    </cofactor>
    <cofactor evidence="5">
        <name>Co(2+)</name>
        <dbReference type="ChEBI" id="CHEBI:48828"/>
    </cofactor>
    <cofactor evidence="5">
        <name>Cd(2+)</name>
        <dbReference type="ChEBI" id="CHEBI:48775"/>
    </cofactor>
    <text evidence="5">Binds 1 divalent cation per subunit. The enzyme is active with manganese, cobalt or cadmium ions.</text>
</comment>
<dbReference type="InterPro" id="IPR002480">
    <property type="entry name" value="DAHP_synth_2"/>
</dbReference>
<evidence type="ECO:0000313" key="7">
    <source>
        <dbReference type="EMBL" id="GFF19344.1"/>
    </source>
</evidence>
<organism evidence="7 8">
    <name type="scientific">Aspergillus terreus</name>
    <dbReference type="NCBI Taxonomy" id="33178"/>
    <lineage>
        <taxon>Eukaryota</taxon>
        <taxon>Fungi</taxon>
        <taxon>Dikarya</taxon>
        <taxon>Ascomycota</taxon>
        <taxon>Pezizomycotina</taxon>
        <taxon>Eurotiomycetes</taxon>
        <taxon>Eurotiomycetidae</taxon>
        <taxon>Eurotiales</taxon>
        <taxon>Aspergillaceae</taxon>
        <taxon>Aspergillus</taxon>
        <taxon>Aspergillus subgen. Circumdati</taxon>
    </lineage>
</organism>
<dbReference type="PANTHER" id="PTHR21337:SF0">
    <property type="entry name" value="PHOSPHO-2-DEHYDRO-3-DEOXYHEPTONATE ALDOLASE"/>
    <property type="match status" value="1"/>
</dbReference>
<dbReference type="GO" id="GO:0008652">
    <property type="term" value="P:amino acid biosynthetic process"/>
    <property type="evidence" value="ECO:0007669"/>
    <property type="project" value="UniProtKB-KW"/>
</dbReference>
<feature type="binding site" evidence="5">
    <location>
        <position position="282"/>
    </location>
    <ligand>
        <name>phosphoenolpyruvate</name>
        <dbReference type="ChEBI" id="CHEBI:58702"/>
    </ligand>
</feature>
<dbReference type="PANTHER" id="PTHR21337">
    <property type="entry name" value="PHOSPHO-2-DEHYDRO-3-DEOXYHEPTONATE ALDOLASE 1, 2"/>
    <property type="match status" value="1"/>
</dbReference>
<keyword evidence="5" id="KW-0104">Cadmium</keyword>
<keyword evidence="5" id="KW-0464">Manganese</keyword>
<comment type="pathway">
    <text evidence="1 6">Metabolic intermediate biosynthesis; chorismate biosynthesis; chorismate from D-erythrose 4-phosphate and phosphoenolpyruvate: step 1/7.</text>
</comment>
<protein>
    <recommendedName>
        <fullName evidence="6">Phospho-2-dehydro-3-deoxyheptonate aldolase</fullName>
        <ecNumber evidence="6">2.5.1.54</ecNumber>
    </recommendedName>
</protein>
<evidence type="ECO:0000256" key="5">
    <source>
        <dbReference type="PIRSR" id="PIRSR602480-1"/>
    </source>
</evidence>
<dbReference type="EMBL" id="BLJY01000010">
    <property type="protein sequence ID" value="GFF19344.1"/>
    <property type="molecule type" value="Genomic_DNA"/>
</dbReference>
<keyword evidence="6" id="KW-0057">Aromatic amino acid biosynthesis</keyword>
<dbReference type="GO" id="GO:0009073">
    <property type="term" value="P:aromatic amino acid family biosynthetic process"/>
    <property type="evidence" value="ECO:0007669"/>
    <property type="project" value="UniProtKB-KW"/>
</dbReference>
<keyword evidence="5" id="KW-0170">Cobalt</keyword>
<feature type="binding site" evidence="5">
    <location>
        <position position="69"/>
    </location>
    <ligand>
        <name>Mn(2+)</name>
        <dbReference type="ChEBI" id="CHEBI:29035"/>
    </ligand>
</feature>
<evidence type="ECO:0000313" key="8">
    <source>
        <dbReference type="Proteomes" id="UP000452235"/>
    </source>
</evidence>
<dbReference type="UniPathway" id="UPA00053">
    <property type="reaction ID" value="UER00084"/>
</dbReference>
<reference evidence="7 8" key="1">
    <citation type="submission" date="2020-01" db="EMBL/GenBank/DDBJ databases">
        <title>Aspergillus terreus IFO 6365 whole genome shotgun sequence.</title>
        <authorList>
            <person name="Kanamasa S."/>
            <person name="Takahashi H."/>
        </authorList>
    </citation>
    <scope>NUCLEOTIDE SEQUENCE [LARGE SCALE GENOMIC DNA]</scope>
    <source>
        <strain evidence="7 8">IFO 6365</strain>
    </source>
</reference>
<evidence type="ECO:0000256" key="4">
    <source>
        <dbReference type="ARBA" id="ARBA00047508"/>
    </source>
</evidence>
<proteinExistence type="inferred from homology"/>
<gene>
    <name evidence="7" type="ORF">ATEIFO6365_0010011700</name>
</gene>
<dbReference type="GO" id="GO:0003849">
    <property type="term" value="F:3-deoxy-7-phosphoheptulonate synthase activity"/>
    <property type="evidence" value="ECO:0007669"/>
    <property type="project" value="UniProtKB-EC"/>
</dbReference>
<evidence type="ECO:0000256" key="3">
    <source>
        <dbReference type="ARBA" id="ARBA00022679"/>
    </source>
</evidence>
<sequence length="451" mass="50594">MWNSSSWMDKKVNPYNITYGNGKQTTARAILHKISRLPPLVTPLEILHLRNLLKEVALGQRFIWQCGDCAELFDHCETSYISDRIRLLSQLGLIFTLVTGIPAVRIGRMAGQYGKPRNGLTELVGGVEIHKFHGDVINTVEPFRREPEPERMLSAYFHAGCTMNYIRALASGNRTGEDPRATSDLFKDETFAEIRSDLVRARQLLHNRDQLMNPVFTSHECLFLHYEQAFTRPWSGQADATTAPGGVYNASAHFLWVGDKTRQLDGAHLEYIRGLQNPVGIKIGPTTNADELVNILDLIDPHHEPGKVVLITRLGRAKVSRLDSLIQAVQGSRHRVIWQCDPMHGNTRVTDRGIRTRDLSSMIDEVTATIESHRRHNSWLGGIHVETTPDDDVMECVGGVNGPQDKDIGGPGYKTKCDPRLNSKQAMELALVVGKLYAQLYGNNRIPRARL</sequence>
<feature type="binding site" evidence="5">
    <location>
        <position position="386"/>
    </location>
    <ligand>
        <name>Mn(2+)</name>
        <dbReference type="ChEBI" id="CHEBI:29035"/>
    </ligand>
</feature>
<dbReference type="AlphaFoldDB" id="A0A5M3Z3W6"/>
<dbReference type="Gene3D" id="3.20.20.70">
    <property type="entry name" value="Aldolase class I"/>
    <property type="match status" value="1"/>
</dbReference>
<evidence type="ECO:0000256" key="2">
    <source>
        <dbReference type="ARBA" id="ARBA00008911"/>
    </source>
</evidence>
<feature type="binding site" evidence="5">
    <location>
        <position position="344"/>
    </location>
    <ligand>
        <name>Mn(2+)</name>
        <dbReference type="ChEBI" id="CHEBI:29035"/>
    </ligand>
</feature>
<feature type="binding site" evidence="5">
    <location>
        <position position="418"/>
    </location>
    <ligand>
        <name>Mn(2+)</name>
        <dbReference type="ChEBI" id="CHEBI:29035"/>
    </ligand>
</feature>